<dbReference type="GO" id="GO:0071947">
    <property type="term" value="P:protein deubiquitination involved in ubiquitin-dependent protein catabolic process"/>
    <property type="evidence" value="ECO:0007669"/>
    <property type="project" value="TreeGrafter"/>
</dbReference>
<keyword evidence="12" id="KW-0378">Hydrolase</keyword>
<dbReference type="GO" id="GO:0016477">
    <property type="term" value="P:cell migration"/>
    <property type="evidence" value="ECO:0007669"/>
    <property type="project" value="TreeGrafter"/>
</dbReference>
<dbReference type="GO" id="GO:0005737">
    <property type="term" value="C:cytoplasm"/>
    <property type="evidence" value="ECO:0007669"/>
    <property type="project" value="UniProtKB-SubCell"/>
</dbReference>
<sequence>MASFQPSSHLFERNISLNDLDSALDVREIVRKDVVVPEDVTKHRYLDASSNYTFVLPSFRDFSLEFRKFVFSFLVDGHIMRELEAARRLNWCGSLGRMVTVSTLGDGNCLMHAASIGMWSVNDRYQTLRKTVHEALVEDVEGTSFYHGRWKAEEERQILNQHGGYQRTEEQWDHEWEEVIRHVSQNEFPFGPNGAQFGSLEEIHIFVLANILRRTIIVMSDDTLRGPYGDSYSPINFGGVYLPLLWDSVDCVKSPLVIGYANGHFTAVVSIQDGKLDLEVENQPASSSTNCMHAVPLVKFDGSPLPVHFLLDHEVPLANDRVRQYLDCAKVPFLSDQGEPRQTVLVAKLHFGEEPHCMKALIEGYFQRAREEYQRMLRTSQVNAQSQPGTKQPALQIVQCQTPGCTFYGSTETGNRCSQCLNEYLRNLGPLEPSHPRAVRQIFSQQNFVTTSSPTPQAPNAFVTTIPTTFPATTSAKCRTSGCKYAAVSNHGGLCERCFEAERNAEEMAASMNPMTLAITKHCANRVNGCEFFGLPEHHNLCSRCYRTFCLQMENTLATLPQTGLKPCSPALPGQPNSCQSQNCPYPGVPALYSMCVQCYNGCIHSFITSKGASVGSAVQPSPPQHAPPQNITRMNPVPTGGRRKGVLCASPGCFSEGISQFSDLCRECHARKSGPSPQERNTPVSTAREASVPLTTRSPSSTSAAAVAAASNHHLTSAPTRSGSTAGTASRVSGHPLPAFTSSRTNTNANPGTSSSVGAQRPYQVTLPQAPSTESRTDKCALCGKEAELDGVLCKDCFAAGFQAELRNMEKRQASVSQTSSKQQGTFAAVSSNNQGAQSTSQGMNQTEIATATATAKKMAVKVTELPCTTTGCLRFGTPEKNGLCEQCYLVERRIRRGSSTEAHQNQAPGLRENPRSSPTPTQNRQFGYDLPEPVQVSQPQNSLYAPRARQTQSNSGSDDISGQKCRGTNCTLFGTPETNGFCSRCFLESTLPLPYPHSVPDFSTASHPAAVVQRCTVTGCDRTAAPERHGHCQDCFGMFHPDVLSRESFLNDSHR</sequence>
<evidence type="ECO:0000259" key="18">
    <source>
        <dbReference type="PROSITE" id="PS51036"/>
    </source>
</evidence>
<dbReference type="InterPro" id="IPR003323">
    <property type="entry name" value="OTU_dom"/>
</dbReference>
<keyword evidence="14" id="KW-0862">Zinc</keyword>
<feature type="compositionally biased region" description="Polar residues" evidence="16">
    <location>
        <begin position="676"/>
        <end position="686"/>
    </location>
</feature>
<evidence type="ECO:0000256" key="10">
    <source>
        <dbReference type="ARBA" id="ARBA00022771"/>
    </source>
</evidence>
<feature type="compositionally biased region" description="Polar residues" evidence="16">
    <location>
        <begin position="937"/>
        <end position="963"/>
    </location>
</feature>
<keyword evidence="11" id="KW-0833">Ubl conjugation pathway</keyword>
<feature type="domain" description="A20-type" evidence="18">
    <location>
        <begin position="863"/>
        <end position="898"/>
    </location>
</feature>
<dbReference type="Gene3D" id="4.10.240.30">
    <property type="match status" value="4"/>
</dbReference>
<evidence type="ECO:0000259" key="17">
    <source>
        <dbReference type="PROSITE" id="PS50802"/>
    </source>
</evidence>
<evidence type="ECO:0000256" key="6">
    <source>
        <dbReference type="ARBA" id="ARBA00022490"/>
    </source>
</evidence>
<dbReference type="GO" id="GO:0007010">
    <property type="term" value="P:cytoskeleton organization"/>
    <property type="evidence" value="ECO:0007669"/>
    <property type="project" value="TreeGrafter"/>
</dbReference>
<evidence type="ECO:0000256" key="9">
    <source>
        <dbReference type="ARBA" id="ARBA00022723"/>
    </source>
</evidence>
<organism evidence="19 20">
    <name type="scientific">Stylophora pistillata</name>
    <name type="common">Smooth cauliflower coral</name>
    <dbReference type="NCBI Taxonomy" id="50429"/>
    <lineage>
        <taxon>Eukaryota</taxon>
        <taxon>Metazoa</taxon>
        <taxon>Cnidaria</taxon>
        <taxon>Anthozoa</taxon>
        <taxon>Hexacorallia</taxon>
        <taxon>Scleractinia</taxon>
        <taxon>Astrocoeniina</taxon>
        <taxon>Pocilloporidae</taxon>
        <taxon>Stylophora</taxon>
    </lineage>
</organism>
<evidence type="ECO:0000256" key="16">
    <source>
        <dbReference type="SAM" id="MobiDB-lite"/>
    </source>
</evidence>
<comment type="subcellular location">
    <subcellularLocation>
        <location evidence="3">Cytoplasm</location>
    </subcellularLocation>
    <subcellularLocation>
        <location evidence="2">Nucleus</location>
    </subcellularLocation>
</comment>
<keyword evidence="15" id="KW-0539">Nucleus</keyword>
<name>A0A2B4SI16_STYPI</name>
<feature type="region of interest" description="Disordered" evidence="16">
    <location>
        <begin position="614"/>
        <end position="639"/>
    </location>
</feature>
<dbReference type="GO" id="GO:1990168">
    <property type="term" value="P:protein K33-linked deubiquitination"/>
    <property type="evidence" value="ECO:0007669"/>
    <property type="project" value="TreeGrafter"/>
</dbReference>
<evidence type="ECO:0000256" key="3">
    <source>
        <dbReference type="ARBA" id="ARBA00004496"/>
    </source>
</evidence>
<dbReference type="OrthoDB" id="5981966at2759"/>
<feature type="compositionally biased region" description="Polar residues" evidence="16">
    <location>
        <begin position="917"/>
        <end position="927"/>
    </location>
</feature>
<evidence type="ECO:0000256" key="4">
    <source>
        <dbReference type="ARBA" id="ARBA00005865"/>
    </source>
</evidence>
<dbReference type="InterPro" id="IPR002653">
    <property type="entry name" value="Znf_A20"/>
</dbReference>
<comment type="similarity">
    <text evidence="4">Belongs to the peptidase C64 family.</text>
</comment>
<keyword evidence="7" id="KW-0597">Phosphoprotein</keyword>
<keyword evidence="13" id="KW-0788">Thiol protease</keyword>
<protein>
    <recommendedName>
        <fullName evidence="5">ubiquitinyl hydrolase 1</fullName>
        <ecNumber evidence="5">3.4.19.12</ecNumber>
    </recommendedName>
</protein>
<evidence type="ECO:0000256" key="1">
    <source>
        <dbReference type="ARBA" id="ARBA00000707"/>
    </source>
</evidence>
<dbReference type="EC" id="3.4.19.12" evidence="5"/>
<dbReference type="GO" id="GO:0008270">
    <property type="term" value="F:zinc ion binding"/>
    <property type="evidence" value="ECO:0007669"/>
    <property type="project" value="UniProtKB-KW"/>
</dbReference>
<evidence type="ECO:0000313" key="19">
    <source>
        <dbReference type="EMBL" id="PFX28759.1"/>
    </source>
</evidence>
<evidence type="ECO:0000256" key="5">
    <source>
        <dbReference type="ARBA" id="ARBA00012759"/>
    </source>
</evidence>
<comment type="catalytic activity">
    <reaction evidence="1">
        <text>Thiol-dependent hydrolysis of ester, thioester, amide, peptide and isopeptide bonds formed by the C-terminal Gly of ubiquitin (a 76-residue protein attached to proteins as an intracellular targeting signal).</text>
        <dbReference type="EC" id="3.4.19.12"/>
    </reaction>
</comment>
<dbReference type="Pfam" id="PF02338">
    <property type="entry name" value="OTU"/>
    <property type="match status" value="1"/>
</dbReference>
<feature type="domain" description="A20-type" evidence="18">
    <location>
        <begin position="472"/>
        <end position="507"/>
    </location>
</feature>
<dbReference type="PANTHER" id="PTHR13367">
    <property type="entry name" value="UBIQUITIN THIOESTERASE"/>
    <property type="match status" value="1"/>
</dbReference>
<dbReference type="Proteomes" id="UP000225706">
    <property type="component" value="Unassembled WGS sequence"/>
</dbReference>
<dbReference type="EMBL" id="LSMT01000077">
    <property type="protein sequence ID" value="PFX28759.1"/>
    <property type="molecule type" value="Genomic_DNA"/>
</dbReference>
<dbReference type="GO" id="GO:0003677">
    <property type="term" value="F:DNA binding"/>
    <property type="evidence" value="ECO:0007669"/>
    <property type="project" value="InterPro"/>
</dbReference>
<dbReference type="PANTHER" id="PTHR13367:SF3">
    <property type="entry name" value="TUMOR NECROSIS FACTOR ALPHA-INDUCED PROTEIN 3"/>
    <property type="match status" value="1"/>
</dbReference>
<gene>
    <name evidence="19" type="primary">Tnfaip3</name>
    <name evidence="19" type="ORF">AWC38_SpisGene6517</name>
</gene>
<keyword evidence="10" id="KW-0863">Zinc-finger</keyword>
<feature type="compositionally biased region" description="Polar residues" evidence="16">
    <location>
        <begin position="714"/>
        <end position="732"/>
    </location>
</feature>
<feature type="domain" description="A20-type" evidence="18">
    <location>
        <begin position="517"/>
        <end position="554"/>
    </location>
</feature>
<proteinExistence type="inferred from homology"/>
<feature type="compositionally biased region" description="Polar residues" evidence="16">
    <location>
        <begin position="899"/>
        <end position="909"/>
    </location>
</feature>
<dbReference type="PROSITE" id="PS51036">
    <property type="entry name" value="ZF_A20"/>
    <property type="match status" value="5"/>
</dbReference>
<evidence type="ECO:0000256" key="15">
    <source>
        <dbReference type="ARBA" id="ARBA00023242"/>
    </source>
</evidence>
<feature type="domain" description="A20-type" evidence="18">
    <location>
        <begin position="394"/>
        <end position="429"/>
    </location>
</feature>
<feature type="compositionally biased region" description="Low complexity" evidence="16">
    <location>
        <begin position="692"/>
        <end position="712"/>
    </location>
</feature>
<feature type="region of interest" description="Disordered" evidence="16">
    <location>
        <begin position="899"/>
        <end position="963"/>
    </location>
</feature>
<keyword evidence="20" id="KW-1185">Reference proteome</keyword>
<dbReference type="GO" id="GO:0004843">
    <property type="term" value="F:cysteine-type deubiquitinase activity"/>
    <property type="evidence" value="ECO:0007669"/>
    <property type="project" value="UniProtKB-EC"/>
</dbReference>
<dbReference type="SMART" id="SM00259">
    <property type="entry name" value="ZnF_A20"/>
    <property type="match status" value="8"/>
</dbReference>
<dbReference type="Pfam" id="PF01754">
    <property type="entry name" value="zf-A20"/>
    <property type="match status" value="2"/>
</dbReference>
<feature type="compositionally biased region" description="Polar residues" evidence="16">
    <location>
        <begin position="741"/>
        <end position="759"/>
    </location>
</feature>
<keyword evidence="8" id="KW-0645">Protease</keyword>
<evidence type="ECO:0000256" key="8">
    <source>
        <dbReference type="ARBA" id="ARBA00022670"/>
    </source>
</evidence>
<reference evidence="20" key="1">
    <citation type="journal article" date="2017" name="bioRxiv">
        <title>Comparative analysis of the genomes of Stylophora pistillata and Acropora digitifera provides evidence for extensive differences between species of corals.</title>
        <authorList>
            <person name="Voolstra C.R."/>
            <person name="Li Y."/>
            <person name="Liew Y.J."/>
            <person name="Baumgarten S."/>
            <person name="Zoccola D."/>
            <person name="Flot J.-F."/>
            <person name="Tambutte S."/>
            <person name="Allemand D."/>
            <person name="Aranda M."/>
        </authorList>
    </citation>
    <scope>NUCLEOTIDE SEQUENCE [LARGE SCALE GENOMIC DNA]</scope>
</reference>
<accession>A0A2B4SI16</accession>
<evidence type="ECO:0000313" key="20">
    <source>
        <dbReference type="Proteomes" id="UP000225706"/>
    </source>
</evidence>
<dbReference type="Gene3D" id="1.20.5.4770">
    <property type="match status" value="1"/>
</dbReference>
<evidence type="ECO:0000256" key="2">
    <source>
        <dbReference type="ARBA" id="ARBA00004123"/>
    </source>
</evidence>
<feature type="domain" description="A20-type" evidence="18">
    <location>
        <begin position="961"/>
        <end position="996"/>
    </location>
</feature>
<dbReference type="STRING" id="50429.A0A2B4SI16"/>
<dbReference type="GO" id="GO:0005634">
    <property type="term" value="C:nucleus"/>
    <property type="evidence" value="ECO:0007669"/>
    <property type="project" value="UniProtKB-SubCell"/>
</dbReference>
<dbReference type="GO" id="GO:0070530">
    <property type="term" value="F:K63-linked polyubiquitin modification-dependent protein binding"/>
    <property type="evidence" value="ECO:0007669"/>
    <property type="project" value="TreeGrafter"/>
</dbReference>
<dbReference type="InterPro" id="IPR051346">
    <property type="entry name" value="OTU_Deubiquitinase"/>
</dbReference>
<dbReference type="GO" id="GO:0030177">
    <property type="term" value="P:positive regulation of Wnt signaling pathway"/>
    <property type="evidence" value="ECO:0007669"/>
    <property type="project" value="TreeGrafter"/>
</dbReference>
<dbReference type="Gene3D" id="3.90.70.80">
    <property type="match status" value="1"/>
</dbReference>
<evidence type="ECO:0000256" key="12">
    <source>
        <dbReference type="ARBA" id="ARBA00022801"/>
    </source>
</evidence>
<keyword evidence="6" id="KW-0963">Cytoplasm</keyword>
<dbReference type="GO" id="GO:0035523">
    <property type="term" value="P:protein K29-linked deubiquitination"/>
    <property type="evidence" value="ECO:0007669"/>
    <property type="project" value="TreeGrafter"/>
</dbReference>
<dbReference type="AlphaFoldDB" id="A0A2B4SI16"/>
<evidence type="ECO:0000256" key="14">
    <source>
        <dbReference type="ARBA" id="ARBA00022833"/>
    </source>
</evidence>
<dbReference type="PROSITE" id="PS50802">
    <property type="entry name" value="OTU"/>
    <property type="match status" value="1"/>
</dbReference>
<comment type="caution">
    <text evidence="19">The sequence shown here is derived from an EMBL/GenBank/DDBJ whole genome shotgun (WGS) entry which is preliminary data.</text>
</comment>
<evidence type="ECO:0000256" key="7">
    <source>
        <dbReference type="ARBA" id="ARBA00022553"/>
    </source>
</evidence>
<feature type="region of interest" description="Disordered" evidence="16">
    <location>
        <begin position="671"/>
        <end position="776"/>
    </location>
</feature>
<feature type="domain" description="OTU" evidence="17">
    <location>
        <begin position="98"/>
        <end position="271"/>
    </location>
</feature>
<keyword evidence="9" id="KW-0479">Metal-binding</keyword>
<evidence type="ECO:0000256" key="11">
    <source>
        <dbReference type="ARBA" id="ARBA00022786"/>
    </source>
</evidence>
<evidence type="ECO:0000256" key="13">
    <source>
        <dbReference type="ARBA" id="ARBA00022807"/>
    </source>
</evidence>